<evidence type="ECO:0000313" key="2">
    <source>
        <dbReference type="Proteomes" id="UP000237000"/>
    </source>
</evidence>
<sequence length="74" mass="8093">MPLQGKTFWAETSSKRGVALRPLRIVRSRFDLESGDKVPKDRGLSAADTSSFGFESAIDGLNYIALSFLSTVNL</sequence>
<reference evidence="2" key="1">
    <citation type="submission" date="2016-06" db="EMBL/GenBank/DDBJ databases">
        <title>Parallel loss of symbiosis genes in relatives of nitrogen-fixing non-legume Parasponia.</title>
        <authorList>
            <person name="Van Velzen R."/>
            <person name="Holmer R."/>
            <person name="Bu F."/>
            <person name="Rutten L."/>
            <person name="Van Zeijl A."/>
            <person name="Liu W."/>
            <person name="Santuari L."/>
            <person name="Cao Q."/>
            <person name="Sharma T."/>
            <person name="Shen D."/>
            <person name="Roswanjaya Y."/>
            <person name="Wardhani T."/>
            <person name="Kalhor M.S."/>
            <person name="Jansen J."/>
            <person name="Van den Hoogen J."/>
            <person name="Gungor B."/>
            <person name="Hartog M."/>
            <person name="Hontelez J."/>
            <person name="Verver J."/>
            <person name="Yang W.-C."/>
            <person name="Schijlen E."/>
            <person name="Repin R."/>
            <person name="Schilthuizen M."/>
            <person name="Schranz E."/>
            <person name="Heidstra R."/>
            <person name="Miyata K."/>
            <person name="Fedorova E."/>
            <person name="Kohlen W."/>
            <person name="Bisseling T."/>
            <person name="Smit S."/>
            <person name="Geurts R."/>
        </authorList>
    </citation>
    <scope>NUCLEOTIDE SEQUENCE [LARGE SCALE GENOMIC DNA]</scope>
    <source>
        <strain evidence="2">cv. RG33-2</strain>
    </source>
</reference>
<proteinExistence type="predicted"/>
<accession>A0A2P5D1L9</accession>
<name>A0A2P5D1L9_TREOI</name>
<dbReference type="EMBL" id="JXTC01000306">
    <property type="protein sequence ID" value="PON67180.1"/>
    <property type="molecule type" value="Genomic_DNA"/>
</dbReference>
<protein>
    <submittedName>
        <fullName evidence="1">Uncharacterized protein</fullName>
    </submittedName>
</protein>
<keyword evidence="2" id="KW-1185">Reference proteome</keyword>
<dbReference type="AlphaFoldDB" id="A0A2P5D1L9"/>
<dbReference type="InParanoid" id="A0A2P5D1L9"/>
<comment type="caution">
    <text evidence="1">The sequence shown here is derived from an EMBL/GenBank/DDBJ whole genome shotgun (WGS) entry which is preliminary data.</text>
</comment>
<dbReference type="Proteomes" id="UP000237000">
    <property type="component" value="Unassembled WGS sequence"/>
</dbReference>
<gene>
    <name evidence="1" type="ORF">TorRG33x02_265480</name>
</gene>
<evidence type="ECO:0000313" key="1">
    <source>
        <dbReference type="EMBL" id="PON67180.1"/>
    </source>
</evidence>
<organism evidence="1 2">
    <name type="scientific">Trema orientale</name>
    <name type="common">Charcoal tree</name>
    <name type="synonym">Celtis orientalis</name>
    <dbReference type="NCBI Taxonomy" id="63057"/>
    <lineage>
        <taxon>Eukaryota</taxon>
        <taxon>Viridiplantae</taxon>
        <taxon>Streptophyta</taxon>
        <taxon>Embryophyta</taxon>
        <taxon>Tracheophyta</taxon>
        <taxon>Spermatophyta</taxon>
        <taxon>Magnoliopsida</taxon>
        <taxon>eudicotyledons</taxon>
        <taxon>Gunneridae</taxon>
        <taxon>Pentapetalae</taxon>
        <taxon>rosids</taxon>
        <taxon>fabids</taxon>
        <taxon>Rosales</taxon>
        <taxon>Cannabaceae</taxon>
        <taxon>Trema</taxon>
    </lineage>
</organism>